<feature type="chain" id="PRO_5026689640" evidence="2">
    <location>
        <begin position="20"/>
        <end position="434"/>
    </location>
</feature>
<sequence>MANIYAISIFASLLLQVLAEETATSKTRPATDRFVKILEGLGLDFQQDSSLIEAPSFLSSLFKQDENDEGGGGLFEKIAQPLQGGTLNDIIVPVLPFLKHVLTFVVVPMGLEALSLITLVPVMTRAIPGVIDYFFSKPQPTVQYKPIHHFRPARPYHHFAASNIRPSTVYPPFQISNIERPYKHRDWNQYNQVPPNPYPEQSHKTTHDYERDKHQIIYRQNNNNNINLYAHKEPNRIRNKVVYKYEDEFKLLNQSTKPSRINQPNKLSRPDSADRNTELKTKIFPNSPTKYFNKDSKDGYFHVPVEFDNWQALTATAKNHSNVKPSKDMKDRLKTIADMSYKKVANRFKVQGDGGIGPFVLESSSTDDKTPPNNGNYKRNNSKRKGVAFEATTDLYSKFYGLDEEAEKKYGSSGISYTEYEIGPLELAFKMNKS</sequence>
<proteinExistence type="predicted"/>
<dbReference type="Proteomes" id="UP000504629">
    <property type="component" value="Unplaced"/>
</dbReference>
<feature type="region of interest" description="Disordered" evidence="1">
    <location>
        <begin position="359"/>
        <end position="382"/>
    </location>
</feature>
<dbReference type="RefSeq" id="XP_028043428.1">
    <property type="nucleotide sequence ID" value="XM_028187627.1"/>
</dbReference>
<dbReference type="AlphaFoldDB" id="A0A6J2KPG7"/>
<name>A0A6J2KPG7_BOMMA</name>
<evidence type="ECO:0000256" key="2">
    <source>
        <dbReference type="SAM" id="SignalP"/>
    </source>
</evidence>
<dbReference type="GeneID" id="114252936"/>
<protein>
    <submittedName>
        <fullName evidence="4">Uncharacterized protein LOC114252936</fullName>
    </submittedName>
</protein>
<reference evidence="4" key="1">
    <citation type="submission" date="2025-08" db="UniProtKB">
        <authorList>
            <consortium name="RefSeq"/>
        </authorList>
    </citation>
    <scope>IDENTIFICATION</scope>
    <source>
        <tissue evidence="4">Silk gland</tissue>
    </source>
</reference>
<evidence type="ECO:0000256" key="1">
    <source>
        <dbReference type="SAM" id="MobiDB-lite"/>
    </source>
</evidence>
<organism evidence="3 4">
    <name type="scientific">Bombyx mandarina</name>
    <name type="common">Wild silk moth</name>
    <name type="synonym">Wild silkworm</name>
    <dbReference type="NCBI Taxonomy" id="7092"/>
    <lineage>
        <taxon>Eukaryota</taxon>
        <taxon>Metazoa</taxon>
        <taxon>Ecdysozoa</taxon>
        <taxon>Arthropoda</taxon>
        <taxon>Hexapoda</taxon>
        <taxon>Insecta</taxon>
        <taxon>Pterygota</taxon>
        <taxon>Neoptera</taxon>
        <taxon>Endopterygota</taxon>
        <taxon>Lepidoptera</taxon>
        <taxon>Glossata</taxon>
        <taxon>Ditrysia</taxon>
        <taxon>Bombycoidea</taxon>
        <taxon>Bombycidae</taxon>
        <taxon>Bombycinae</taxon>
        <taxon>Bombyx</taxon>
    </lineage>
</organism>
<feature type="signal peptide" evidence="2">
    <location>
        <begin position="1"/>
        <end position="19"/>
    </location>
</feature>
<dbReference type="KEGG" id="bman:114252936"/>
<accession>A0A6J2KPG7</accession>
<feature type="compositionally biased region" description="Polar residues" evidence="1">
    <location>
        <begin position="254"/>
        <end position="266"/>
    </location>
</feature>
<keyword evidence="3" id="KW-1185">Reference proteome</keyword>
<evidence type="ECO:0000313" key="4">
    <source>
        <dbReference type="RefSeq" id="XP_028043428.1"/>
    </source>
</evidence>
<feature type="region of interest" description="Disordered" evidence="1">
    <location>
        <begin position="254"/>
        <end position="276"/>
    </location>
</feature>
<evidence type="ECO:0000313" key="3">
    <source>
        <dbReference type="Proteomes" id="UP000504629"/>
    </source>
</evidence>
<keyword evidence="2" id="KW-0732">Signal</keyword>
<gene>
    <name evidence="4" type="primary">LOC114252936</name>
</gene>